<gene>
    <name evidence="4" type="ORF">MSZNOR_0536</name>
</gene>
<dbReference type="SUPFAM" id="SSF48498">
    <property type="entry name" value="Tetracyclin repressor-like, C-terminal domain"/>
    <property type="match status" value="1"/>
</dbReference>
<dbReference type="PANTHER" id="PTHR30055:SF146">
    <property type="entry name" value="HTH-TYPE TRANSCRIPTIONAL DUAL REGULATOR CECR"/>
    <property type="match status" value="1"/>
</dbReference>
<keyword evidence="5" id="KW-1185">Reference proteome</keyword>
<protein>
    <submittedName>
        <fullName evidence="4">TetR/AcrR family transcriptional regulator, mexJK operon transcriptional repressor</fullName>
    </submittedName>
</protein>
<dbReference type="InterPro" id="IPR009057">
    <property type="entry name" value="Homeodomain-like_sf"/>
</dbReference>
<feature type="DNA-binding region" description="H-T-H motif" evidence="2">
    <location>
        <begin position="36"/>
        <end position="55"/>
    </location>
</feature>
<dbReference type="RefSeq" id="WP_317963660.1">
    <property type="nucleotide sequence ID" value="NZ_OX458333.1"/>
</dbReference>
<dbReference type="PRINTS" id="PR00455">
    <property type="entry name" value="HTHTETR"/>
</dbReference>
<proteinExistence type="predicted"/>
<dbReference type="Proteomes" id="UP001162030">
    <property type="component" value="Chromosome"/>
</dbReference>
<evidence type="ECO:0000256" key="1">
    <source>
        <dbReference type="ARBA" id="ARBA00023125"/>
    </source>
</evidence>
<evidence type="ECO:0000259" key="3">
    <source>
        <dbReference type="PROSITE" id="PS50977"/>
    </source>
</evidence>
<dbReference type="InterPro" id="IPR050109">
    <property type="entry name" value="HTH-type_TetR-like_transc_reg"/>
</dbReference>
<dbReference type="InterPro" id="IPR023772">
    <property type="entry name" value="DNA-bd_HTH_TetR-type_CS"/>
</dbReference>
<dbReference type="SUPFAM" id="SSF46689">
    <property type="entry name" value="Homeodomain-like"/>
    <property type="match status" value="1"/>
</dbReference>
<dbReference type="InterPro" id="IPR039536">
    <property type="entry name" value="TetR_C_Proteobacteria"/>
</dbReference>
<dbReference type="Gene3D" id="1.10.357.10">
    <property type="entry name" value="Tetracycline Repressor, domain 2"/>
    <property type="match status" value="1"/>
</dbReference>
<dbReference type="InterPro" id="IPR001647">
    <property type="entry name" value="HTH_TetR"/>
</dbReference>
<feature type="domain" description="HTH tetR-type" evidence="3">
    <location>
        <begin position="13"/>
        <end position="73"/>
    </location>
</feature>
<dbReference type="Pfam" id="PF00440">
    <property type="entry name" value="TetR_N"/>
    <property type="match status" value="1"/>
</dbReference>
<evidence type="ECO:0000256" key="2">
    <source>
        <dbReference type="PROSITE-ProRule" id="PRU00335"/>
    </source>
</evidence>
<keyword evidence="1 2" id="KW-0238">DNA-binding</keyword>
<accession>A0ABM9HX31</accession>
<dbReference type="PROSITE" id="PS50977">
    <property type="entry name" value="HTH_TETR_2"/>
    <property type="match status" value="1"/>
</dbReference>
<dbReference type="Pfam" id="PF14246">
    <property type="entry name" value="TetR_C_7"/>
    <property type="match status" value="1"/>
</dbReference>
<dbReference type="EMBL" id="OX458333">
    <property type="protein sequence ID" value="CAI8744759.1"/>
    <property type="molecule type" value="Genomic_DNA"/>
</dbReference>
<reference evidence="4 5" key="1">
    <citation type="submission" date="2023-03" db="EMBL/GenBank/DDBJ databases">
        <authorList>
            <person name="Pearce D."/>
        </authorList>
    </citation>
    <scope>NUCLEOTIDE SEQUENCE [LARGE SCALE GENOMIC DNA]</scope>
    <source>
        <strain evidence="4">Msz</strain>
    </source>
</reference>
<dbReference type="PANTHER" id="PTHR30055">
    <property type="entry name" value="HTH-TYPE TRANSCRIPTIONAL REGULATOR RUTR"/>
    <property type="match status" value="1"/>
</dbReference>
<dbReference type="PROSITE" id="PS01081">
    <property type="entry name" value="HTH_TETR_1"/>
    <property type="match status" value="1"/>
</dbReference>
<dbReference type="InterPro" id="IPR036271">
    <property type="entry name" value="Tet_transcr_reg_TetR-rel_C_sf"/>
</dbReference>
<evidence type="ECO:0000313" key="4">
    <source>
        <dbReference type="EMBL" id="CAI8744759.1"/>
    </source>
</evidence>
<organism evidence="4 5">
    <name type="scientific">Methylocaldum szegediense</name>
    <dbReference type="NCBI Taxonomy" id="73780"/>
    <lineage>
        <taxon>Bacteria</taxon>
        <taxon>Pseudomonadati</taxon>
        <taxon>Pseudomonadota</taxon>
        <taxon>Gammaproteobacteria</taxon>
        <taxon>Methylococcales</taxon>
        <taxon>Methylococcaceae</taxon>
        <taxon>Methylocaldum</taxon>
    </lineage>
</organism>
<evidence type="ECO:0000313" key="5">
    <source>
        <dbReference type="Proteomes" id="UP001162030"/>
    </source>
</evidence>
<sequence>MNRIGRPRKGEITIRQNQLLDHALRLFVERGYGNVSLETIAREARVSLRTIYRYFGGKADLFGAVIRHYSDLLVATLPLDQALARPLEETLVGFGKHFLFRITRPEIIRLRAQLIAEAHQFPELAAEFYEQGPQRTLSRLAKFFTMHQQAGHVKAIDPAFLAGQFVNALRGERFQRQQLGLESAPTEEEVERWTRQAVKLFLQGCLNHTNTA</sequence>
<name>A0ABM9HX31_9GAMM</name>